<dbReference type="InterPro" id="IPR013785">
    <property type="entry name" value="Aldolase_TIM"/>
</dbReference>
<dbReference type="CDD" id="cd01335">
    <property type="entry name" value="Radical_SAM"/>
    <property type="match status" value="1"/>
</dbReference>
<comment type="catalytic activity">
    <reaction evidence="9">
        <text>glycyl-[protein] + reduced [flavodoxin] + S-adenosyl-L-methionine = glycin-2-yl radical-[protein] + semiquinone [flavodoxin] + 5'-deoxyadenosine + L-methionine + H(+)</text>
        <dbReference type="Rhea" id="RHEA:61976"/>
        <dbReference type="Rhea" id="RHEA-COMP:10622"/>
        <dbReference type="Rhea" id="RHEA-COMP:14480"/>
        <dbReference type="Rhea" id="RHEA-COMP:15993"/>
        <dbReference type="Rhea" id="RHEA-COMP:15994"/>
        <dbReference type="ChEBI" id="CHEBI:15378"/>
        <dbReference type="ChEBI" id="CHEBI:17319"/>
        <dbReference type="ChEBI" id="CHEBI:29947"/>
        <dbReference type="ChEBI" id="CHEBI:32722"/>
        <dbReference type="ChEBI" id="CHEBI:57618"/>
        <dbReference type="ChEBI" id="CHEBI:57844"/>
        <dbReference type="ChEBI" id="CHEBI:59789"/>
        <dbReference type="ChEBI" id="CHEBI:140311"/>
    </reaction>
</comment>
<dbReference type="InterPro" id="IPR001989">
    <property type="entry name" value="Radical_activat_CS"/>
</dbReference>
<keyword evidence="4" id="KW-0949">S-adenosyl-L-methionine</keyword>
<dbReference type="PANTHER" id="PTHR30352:SF13">
    <property type="entry name" value="GLYCYL-RADICAL ENZYME ACTIVATING ENZYME YJJW-RELATED"/>
    <property type="match status" value="1"/>
</dbReference>
<dbReference type="PIRSF" id="PIRSF000371">
    <property type="entry name" value="PFL_act_enz"/>
    <property type="match status" value="1"/>
</dbReference>
<dbReference type="Gene3D" id="3.20.20.70">
    <property type="entry name" value="Aldolase class I"/>
    <property type="match status" value="1"/>
</dbReference>
<keyword evidence="7" id="KW-0408">Iron</keyword>
<evidence type="ECO:0000256" key="9">
    <source>
        <dbReference type="ARBA" id="ARBA00047365"/>
    </source>
</evidence>
<dbReference type="SFLD" id="SFLDF00392">
    <property type="entry name" value="YjjI_activase"/>
    <property type="match status" value="1"/>
</dbReference>
<accession>A0A1G5LCN1</accession>
<dbReference type="InterPro" id="IPR058240">
    <property type="entry name" value="rSAM_sf"/>
</dbReference>
<organism evidence="12 13">
    <name type="scientific">Alkaliphilus peptidifermentans DSM 18978</name>
    <dbReference type="NCBI Taxonomy" id="1120976"/>
    <lineage>
        <taxon>Bacteria</taxon>
        <taxon>Bacillati</taxon>
        <taxon>Bacillota</taxon>
        <taxon>Clostridia</taxon>
        <taxon>Peptostreptococcales</taxon>
        <taxon>Natronincolaceae</taxon>
        <taxon>Alkaliphilus</taxon>
    </lineage>
</organism>
<evidence type="ECO:0000256" key="6">
    <source>
        <dbReference type="ARBA" id="ARBA00023002"/>
    </source>
</evidence>
<dbReference type="SUPFAM" id="SSF102114">
    <property type="entry name" value="Radical SAM enzymes"/>
    <property type="match status" value="1"/>
</dbReference>
<proteinExistence type="inferred from homology"/>
<dbReference type="InterPro" id="IPR017900">
    <property type="entry name" value="4Fe4S_Fe_S_CS"/>
</dbReference>
<evidence type="ECO:0000313" key="13">
    <source>
        <dbReference type="Proteomes" id="UP000198636"/>
    </source>
</evidence>
<dbReference type="EMBL" id="FMUS01000048">
    <property type="protein sequence ID" value="SCZ10078.1"/>
    <property type="molecule type" value="Genomic_DNA"/>
</dbReference>
<dbReference type="NCBIfam" id="TIGR04041">
    <property type="entry name" value="activase_YjjW"/>
    <property type="match status" value="1"/>
</dbReference>
<dbReference type="SFLD" id="SFLDG01066">
    <property type="entry name" value="organic_radical-activating_enz"/>
    <property type="match status" value="1"/>
</dbReference>
<dbReference type="SFLD" id="SFLDS00029">
    <property type="entry name" value="Radical_SAM"/>
    <property type="match status" value="1"/>
</dbReference>
<dbReference type="PROSITE" id="PS00198">
    <property type="entry name" value="4FE4S_FER_1"/>
    <property type="match status" value="2"/>
</dbReference>
<comment type="similarity">
    <text evidence="2">Belongs to the organic radical-activating enzymes family.</text>
</comment>
<evidence type="ECO:0000256" key="2">
    <source>
        <dbReference type="ARBA" id="ARBA00009777"/>
    </source>
</evidence>
<feature type="domain" description="Radical SAM core" evidence="11">
    <location>
        <begin position="15"/>
        <end position="273"/>
    </location>
</feature>
<evidence type="ECO:0000259" key="10">
    <source>
        <dbReference type="PROSITE" id="PS51379"/>
    </source>
</evidence>
<dbReference type="InterPro" id="IPR034457">
    <property type="entry name" value="Organic_radical-activating"/>
</dbReference>
<evidence type="ECO:0000259" key="11">
    <source>
        <dbReference type="PROSITE" id="PS51918"/>
    </source>
</evidence>
<dbReference type="InterPro" id="IPR017896">
    <property type="entry name" value="4Fe4S_Fe-S-bd"/>
</dbReference>
<dbReference type="InterPro" id="IPR040074">
    <property type="entry name" value="BssD/PflA/YjjW"/>
</dbReference>
<protein>
    <submittedName>
        <fullName evidence="12">Glycine radical enzyme activase, YjjW family</fullName>
    </submittedName>
</protein>
<evidence type="ECO:0000256" key="1">
    <source>
        <dbReference type="ARBA" id="ARBA00001966"/>
    </source>
</evidence>
<keyword evidence="8" id="KW-0411">Iron-sulfur</keyword>
<gene>
    <name evidence="12" type="ORF">SAMN03080606_04255</name>
</gene>
<dbReference type="Pfam" id="PF04055">
    <property type="entry name" value="Radical_SAM"/>
    <property type="match status" value="1"/>
</dbReference>
<dbReference type="GO" id="GO:0016491">
    <property type="term" value="F:oxidoreductase activity"/>
    <property type="evidence" value="ECO:0007669"/>
    <property type="project" value="UniProtKB-KW"/>
</dbReference>
<evidence type="ECO:0000256" key="4">
    <source>
        <dbReference type="ARBA" id="ARBA00022691"/>
    </source>
</evidence>
<dbReference type="PANTHER" id="PTHR30352">
    <property type="entry name" value="PYRUVATE FORMATE-LYASE-ACTIVATING ENZYME"/>
    <property type="match status" value="1"/>
</dbReference>
<dbReference type="SUPFAM" id="SSF54862">
    <property type="entry name" value="4Fe-4S ferredoxins"/>
    <property type="match status" value="1"/>
</dbReference>
<reference evidence="12 13" key="1">
    <citation type="submission" date="2016-10" db="EMBL/GenBank/DDBJ databases">
        <authorList>
            <person name="de Groot N.N."/>
        </authorList>
    </citation>
    <scope>NUCLEOTIDE SEQUENCE [LARGE SCALE GENOMIC DNA]</scope>
    <source>
        <strain evidence="12 13">DSM 18978</strain>
    </source>
</reference>
<dbReference type="InterPro" id="IPR007197">
    <property type="entry name" value="rSAM"/>
</dbReference>
<keyword evidence="13" id="KW-1185">Reference proteome</keyword>
<dbReference type="InterPro" id="IPR023912">
    <property type="entry name" value="YjjW_bact"/>
</dbReference>
<dbReference type="AlphaFoldDB" id="A0A1G5LCN1"/>
<evidence type="ECO:0000256" key="8">
    <source>
        <dbReference type="ARBA" id="ARBA00023014"/>
    </source>
</evidence>
<evidence type="ECO:0000313" key="12">
    <source>
        <dbReference type="EMBL" id="SCZ10078.1"/>
    </source>
</evidence>
<evidence type="ECO:0000256" key="5">
    <source>
        <dbReference type="ARBA" id="ARBA00022723"/>
    </source>
</evidence>
<dbReference type="InterPro" id="IPR012839">
    <property type="entry name" value="Organic_radical_activase"/>
</dbReference>
<keyword evidence="3" id="KW-0004">4Fe-4S</keyword>
<dbReference type="PROSITE" id="PS51918">
    <property type="entry name" value="RADICAL_SAM"/>
    <property type="match status" value="1"/>
</dbReference>
<dbReference type="Proteomes" id="UP000198636">
    <property type="component" value="Unassembled WGS sequence"/>
</dbReference>
<name>A0A1G5LCN1_9FIRM</name>
<dbReference type="PROSITE" id="PS01087">
    <property type="entry name" value="RADICAL_ACTIVATING"/>
    <property type="match status" value="1"/>
</dbReference>
<sequence length="278" mass="31488">MNKGYINKIIPFSSVDGPGNRTAIFMQGCNFNCIYCHNPETIGQCNNCGMCVNDCPQNALMLLESKIKWNEKNCCGCDNCIKICEYCSSPKAVEMTVEEVINSISKTIAFISGVTISGGECTLQKEFLTNLFIKLREMNISIFIDTNGSVPLWVDESFVNSFDKAMVDLKSFDEEEHLMLTGCSNRIVLENIRYLNKIDKLYEIRTVIVPDLLNNKRNVNEISKLIVELNPQIRLKLIKYRPLGVRNNLLKANIPSNEVMEELKSLSEKIGCKQVYIV</sequence>
<dbReference type="SFLD" id="SFLDG01118">
    <property type="entry name" value="activating_enzymes__group_2"/>
    <property type="match status" value="1"/>
</dbReference>
<dbReference type="Gene3D" id="3.30.70.20">
    <property type="match status" value="1"/>
</dbReference>
<dbReference type="OrthoDB" id="9782387at2"/>
<keyword evidence="6" id="KW-0560">Oxidoreductase</keyword>
<feature type="domain" description="4Fe-4S ferredoxin-type" evidence="10">
    <location>
        <begin position="32"/>
        <end position="65"/>
    </location>
</feature>
<keyword evidence="5" id="KW-0479">Metal-binding</keyword>
<dbReference type="Pfam" id="PF13353">
    <property type="entry name" value="Fer4_12"/>
    <property type="match status" value="1"/>
</dbReference>
<evidence type="ECO:0000256" key="3">
    <source>
        <dbReference type="ARBA" id="ARBA00022485"/>
    </source>
</evidence>
<dbReference type="GO" id="GO:0051539">
    <property type="term" value="F:4 iron, 4 sulfur cluster binding"/>
    <property type="evidence" value="ECO:0007669"/>
    <property type="project" value="UniProtKB-KW"/>
</dbReference>
<dbReference type="GO" id="GO:0046872">
    <property type="term" value="F:metal ion binding"/>
    <property type="evidence" value="ECO:0007669"/>
    <property type="project" value="UniProtKB-KW"/>
</dbReference>
<dbReference type="PROSITE" id="PS51379">
    <property type="entry name" value="4FE4S_FER_2"/>
    <property type="match status" value="1"/>
</dbReference>
<evidence type="ECO:0000256" key="7">
    <source>
        <dbReference type="ARBA" id="ARBA00023004"/>
    </source>
</evidence>
<dbReference type="STRING" id="1120976.SAMN03080606_04255"/>
<dbReference type="RefSeq" id="WP_091547588.1">
    <property type="nucleotide sequence ID" value="NZ_FMUS01000048.1"/>
</dbReference>
<comment type="cofactor">
    <cofactor evidence="1">
        <name>[4Fe-4S] cluster</name>
        <dbReference type="ChEBI" id="CHEBI:49883"/>
    </cofactor>
</comment>